<gene>
    <name evidence="2" type="primary">g8655</name>
    <name evidence="2" type="ORF">VP750_LOCUS7776</name>
</gene>
<organism evidence="2 3">
    <name type="scientific">Coccomyxa viridis</name>
    <dbReference type="NCBI Taxonomy" id="1274662"/>
    <lineage>
        <taxon>Eukaryota</taxon>
        <taxon>Viridiplantae</taxon>
        <taxon>Chlorophyta</taxon>
        <taxon>core chlorophytes</taxon>
        <taxon>Trebouxiophyceae</taxon>
        <taxon>Trebouxiophyceae incertae sedis</taxon>
        <taxon>Coccomyxaceae</taxon>
        <taxon>Coccomyxa</taxon>
    </lineage>
</organism>
<feature type="region of interest" description="Disordered" evidence="1">
    <location>
        <begin position="297"/>
        <end position="316"/>
    </location>
</feature>
<evidence type="ECO:0000313" key="2">
    <source>
        <dbReference type="EMBL" id="CAL5225870.1"/>
    </source>
</evidence>
<feature type="compositionally biased region" description="Basic and acidic residues" evidence="1">
    <location>
        <begin position="25"/>
        <end position="45"/>
    </location>
</feature>
<feature type="region of interest" description="Disordered" evidence="1">
    <location>
        <begin position="103"/>
        <end position="134"/>
    </location>
</feature>
<dbReference type="Proteomes" id="UP001497392">
    <property type="component" value="Unassembled WGS sequence"/>
</dbReference>
<dbReference type="EMBL" id="CAXHTA020000015">
    <property type="protein sequence ID" value="CAL5225870.1"/>
    <property type="molecule type" value="Genomic_DNA"/>
</dbReference>
<protein>
    <submittedName>
        <fullName evidence="2">G8655 protein</fullName>
    </submittedName>
</protein>
<reference evidence="2 3" key="1">
    <citation type="submission" date="2024-06" db="EMBL/GenBank/DDBJ databases">
        <authorList>
            <person name="Kraege A."/>
            <person name="Thomma B."/>
        </authorList>
    </citation>
    <scope>NUCLEOTIDE SEQUENCE [LARGE SCALE GENOMIC DNA]</scope>
</reference>
<proteinExistence type="predicted"/>
<feature type="compositionally biased region" description="Low complexity" evidence="1">
    <location>
        <begin position="307"/>
        <end position="316"/>
    </location>
</feature>
<keyword evidence="3" id="KW-1185">Reference proteome</keyword>
<name>A0ABP1G3H5_9CHLO</name>
<comment type="caution">
    <text evidence="2">The sequence shown here is derived from an EMBL/GenBank/DDBJ whole genome shotgun (WGS) entry which is preliminary data.</text>
</comment>
<evidence type="ECO:0000313" key="3">
    <source>
        <dbReference type="Proteomes" id="UP001497392"/>
    </source>
</evidence>
<evidence type="ECO:0000256" key="1">
    <source>
        <dbReference type="SAM" id="MobiDB-lite"/>
    </source>
</evidence>
<sequence>MDLGNAIAEEETQLKAVLAGMMRQKEGVAKHAAEAQHKGTQDSEGRQPAVKVDQSSNTAQRAGSHEDQRQPASDASQVDEHAHDSAPPQPVSAAAMEFTDTTEKAAGARAADPHTAGSRNTAAHGNKTADHVSVPDRPAVAPVLYTTDVSEEVSGVSAPIHFTDGSEATVVSARGVTVQEEIVTTITAGGSDATIAAAAEEALANLHLAETEAGQAFSLGTPDTSGTPAALVLAAADADADANVLQHIASQGHLAARSNDLMSRVDEQVLAGAQLDPEQLSGRKLSSTITQLLGTYEELSPPPAQPGPEAAPGLDAAAEAAGALEAGLPNKTAAHDNASLAQIRKGLADQAALLLASEECADTAIVRAWLQANMPGLDLVPANPVPVDVPQAAVLEGTLESSEVSEQQESTLSRKTVEATLAEAMAHAEQCLRLITSAKETPDLKALDALEAAKRLHADLAAMSGADITPEEVSGAAGQTAGHSGPPLGKQILAGVSRASATLLAGSLLVTAWNAFLEHQRSANWPPPT</sequence>
<accession>A0ABP1G3H5</accession>
<feature type="region of interest" description="Disordered" evidence="1">
    <location>
        <begin position="25"/>
        <end position="90"/>
    </location>
</feature>